<evidence type="ECO:0000313" key="2">
    <source>
        <dbReference type="Proteomes" id="UP000589620"/>
    </source>
</evidence>
<reference evidence="1 2" key="1">
    <citation type="submission" date="2020-07" db="EMBL/GenBank/DDBJ databases">
        <title>Sequencing the genomes of 1000 actinobacteria strains.</title>
        <authorList>
            <person name="Klenk H.-P."/>
        </authorList>
    </citation>
    <scope>NUCLEOTIDE SEQUENCE [LARGE SCALE GENOMIC DNA]</scope>
    <source>
        <strain evidence="1 2">DSM 23871</strain>
    </source>
</reference>
<gene>
    <name evidence="1" type="ORF">BJ963_002091</name>
</gene>
<name>A0A852T152_9MICO</name>
<proteinExistence type="predicted"/>
<accession>A0A852T152</accession>
<dbReference type="EMBL" id="JACCBJ010000001">
    <property type="protein sequence ID" value="NYD74572.1"/>
    <property type="molecule type" value="Genomic_DNA"/>
</dbReference>
<dbReference type="RefSeq" id="WP_179456471.1">
    <property type="nucleotide sequence ID" value="NZ_BAAAPX010000001.1"/>
</dbReference>
<dbReference type="Proteomes" id="UP000589620">
    <property type="component" value="Unassembled WGS sequence"/>
</dbReference>
<evidence type="ECO:0000313" key="1">
    <source>
        <dbReference type="EMBL" id="NYD74572.1"/>
    </source>
</evidence>
<dbReference type="AlphaFoldDB" id="A0A852T152"/>
<protein>
    <submittedName>
        <fullName evidence="1">Uncharacterized protein</fullName>
    </submittedName>
</protein>
<comment type="caution">
    <text evidence="1">The sequence shown here is derived from an EMBL/GenBank/DDBJ whole genome shotgun (WGS) entry which is preliminary data.</text>
</comment>
<sequence length="164" mass="18158">MTSDEEALLTDTQLKVQQHFHSVASDLLARGADEIEWDEWVASIRYSSEETWLRCNAFLLGHTLARLLAGRAPSSTTERDAWVEAFVAVVAAHDTESELVLWVSAPTQNPRADALTRSTAALWLLTEALRDSRPLNDARPGPFPRAVWLAADDAEPRDGAFFLG</sequence>
<organism evidence="1 2">
    <name type="scientific">Leifsonia soli</name>
    <dbReference type="NCBI Taxonomy" id="582665"/>
    <lineage>
        <taxon>Bacteria</taxon>
        <taxon>Bacillati</taxon>
        <taxon>Actinomycetota</taxon>
        <taxon>Actinomycetes</taxon>
        <taxon>Micrococcales</taxon>
        <taxon>Microbacteriaceae</taxon>
        <taxon>Leifsonia</taxon>
    </lineage>
</organism>
<keyword evidence="2" id="KW-1185">Reference proteome</keyword>